<dbReference type="Pfam" id="PF07364">
    <property type="entry name" value="DUF1485"/>
    <property type="match status" value="1"/>
</dbReference>
<protein>
    <submittedName>
        <fullName evidence="3">Microcystin degradation protein MlrC, contains DUF1485 domain</fullName>
    </submittedName>
</protein>
<organism evidence="3 4">
    <name type="scientific">Agromyces cerinus subsp. cerinus</name>
    <dbReference type="NCBI Taxonomy" id="232089"/>
    <lineage>
        <taxon>Bacteria</taxon>
        <taxon>Bacillati</taxon>
        <taxon>Actinomycetota</taxon>
        <taxon>Actinomycetes</taxon>
        <taxon>Micrococcales</taxon>
        <taxon>Microbacteriaceae</taxon>
        <taxon>Agromyces</taxon>
    </lineage>
</organism>
<dbReference type="STRING" id="232089.SAMN05443544_0372"/>
<accession>A0A1N6DKT1</accession>
<evidence type="ECO:0000259" key="1">
    <source>
        <dbReference type="Pfam" id="PF07171"/>
    </source>
</evidence>
<dbReference type="PIRSF" id="PIRSF012702">
    <property type="entry name" value="UCP012702"/>
    <property type="match status" value="1"/>
</dbReference>
<feature type="domain" description="Microcystin LR degradation protein MlrC C-terminal" evidence="1">
    <location>
        <begin position="338"/>
        <end position="507"/>
    </location>
</feature>
<dbReference type="InterPro" id="IPR009197">
    <property type="entry name" value="MlrC"/>
</dbReference>
<dbReference type="AlphaFoldDB" id="A0A1N6DKT1"/>
<evidence type="ECO:0000259" key="2">
    <source>
        <dbReference type="Pfam" id="PF07364"/>
    </source>
</evidence>
<dbReference type="InterPro" id="IPR015995">
    <property type="entry name" value="MlrC_N"/>
</dbReference>
<dbReference type="EMBL" id="FSRJ01000001">
    <property type="protein sequence ID" value="SIN71283.1"/>
    <property type="molecule type" value="Genomic_DNA"/>
</dbReference>
<reference evidence="4" key="1">
    <citation type="submission" date="2016-11" db="EMBL/GenBank/DDBJ databases">
        <authorList>
            <person name="Varghese N."/>
            <person name="Submissions S."/>
        </authorList>
    </citation>
    <scope>NUCLEOTIDE SEQUENCE [LARGE SCALE GENOMIC DNA]</scope>
    <source>
        <strain evidence="4">DSM 8595</strain>
    </source>
</reference>
<dbReference type="Pfam" id="PF07171">
    <property type="entry name" value="MlrC_C"/>
    <property type="match status" value="1"/>
</dbReference>
<dbReference type="InterPro" id="IPR010799">
    <property type="entry name" value="MlrC_C"/>
</dbReference>
<keyword evidence="4" id="KW-1185">Reference proteome</keyword>
<evidence type="ECO:0000313" key="4">
    <source>
        <dbReference type="Proteomes" id="UP000184699"/>
    </source>
</evidence>
<evidence type="ECO:0000313" key="3">
    <source>
        <dbReference type="EMBL" id="SIN71283.1"/>
    </source>
</evidence>
<dbReference type="Proteomes" id="UP000184699">
    <property type="component" value="Unassembled WGS sequence"/>
</dbReference>
<name>A0A1N6DKT1_9MICO</name>
<feature type="domain" description="Microcystin LR degradation protein MlrC N-terminal" evidence="2">
    <location>
        <begin position="40"/>
        <end position="327"/>
    </location>
</feature>
<sequence>MQNTTEEQNVNDAATTAPEASEIWMGPLGAVEPGGLARPRIGIAGISIESSTFSPHLSGDEAFTVREGGALMAYYPFLSEGSELRGAAEWVPLTHGRSLPGGAVAPETYERMKRAIIAGIRAQGPFDGFFFDIHGAMSVVGMVDAEADLARAVRAELGDATLVSTSMDLHGNVSRELLDAVDLITCYRMAPHEDVWNTKERAVFNLLTRLRSSVGADVLERRPYKAWLQVPVLLPGEKTSTRLEPARGIYAEVPVAEHTAGVVDAAVWVGYAWADEPRCQAAVVVTGDDRQVIAAEAERLARAYWDARDDFEFVADALPLAESIDAALAATDERPYLISDSGDNPTAGGAGDVSWTLGQLLDRPEFAGGDLTVIHASIFDPAAVEVARKAGVGGEIAVLVGGRVDGGPSGPVPIAGTVFSITDGDADAGTQVVIKAGGVHAIITERRKPFHHLADFTMLGLDPHAADIVVVKIGYLEPELYELAQGWKLALTPGGVDQDLLRLGHRRLAPGVFPFETDAPEPALVALVTRRPTR</sequence>
<proteinExistence type="predicted"/>
<gene>
    <name evidence="3" type="ORF">SAMN05443544_0372</name>
</gene>